<reference evidence="6 7" key="1">
    <citation type="submission" date="2016-03" db="EMBL/GenBank/DDBJ databases">
        <title>Genome sequence of Nesiotobacter sp. nov., a moderately halophilic alphaproteobacterium isolated from the Yellow Sea, China.</title>
        <authorList>
            <person name="Zhang G."/>
            <person name="Zhang R."/>
        </authorList>
    </citation>
    <scope>NUCLEOTIDE SEQUENCE [LARGE SCALE GENOMIC DNA]</scope>
    <source>
        <strain evidence="6 7">WB1-6</strain>
    </source>
</reference>
<feature type="chain" id="PRO_5010531560" description="SAF domain-containing protein" evidence="4">
    <location>
        <begin position="22"/>
        <end position="322"/>
    </location>
</feature>
<dbReference type="Gene3D" id="3.90.1210.10">
    <property type="entry name" value="Antifreeze-like/N-acetylneuraminic acid synthase C-terminal domain"/>
    <property type="match status" value="1"/>
</dbReference>
<dbReference type="Pfam" id="PF13144">
    <property type="entry name" value="ChapFlgA"/>
    <property type="match status" value="1"/>
</dbReference>
<proteinExistence type="predicted"/>
<protein>
    <recommendedName>
        <fullName evidence="5">SAF domain-containing protein</fullName>
    </recommendedName>
</protein>
<keyword evidence="2 4" id="KW-0732">Signal</keyword>
<feature type="domain" description="SAF" evidence="5">
    <location>
        <begin position="184"/>
        <end position="246"/>
    </location>
</feature>
<dbReference type="STRING" id="197461.A3843_02890"/>
<dbReference type="RefSeq" id="WP_051268743.1">
    <property type="nucleotide sequence ID" value="NZ_LVVZ01000005.1"/>
</dbReference>
<dbReference type="AlphaFoldDB" id="A0A1U7JKX8"/>
<evidence type="ECO:0000313" key="6">
    <source>
        <dbReference type="EMBL" id="OKL45301.1"/>
    </source>
</evidence>
<dbReference type="Proteomes" id="UP000185783">
    <property type="component" value="Unassembled WGS sequence"/>
</dbReference>
<dbReference type="InterPro" id="IPR017585">
    <property type="entry name" value="SAF_FlgA"/>
</dbReference>
<feature type="signal peptide" evidence="4">
    <location>
        <begin position="1"/>
        <end position="21"/>
    </location>
</feature>
<gene>
    <name evidence="6" type="ORF">A3843_02890</name>
</gene>
<dbReference type="PANTHER" id="PTHR36307:SF1">
    <property type="entry name" value="FLAGELLA BASAL BODY P-RING FORMATION PROTEIN FLGA"/>
    <property type="match status" value="1"/>
</dbReference>
<keyword evidence="7" id="KW-1185">Reference proteome</keyword>
<name>A0A1U7JKX8_9HYPH</name>
<dbReference type="NCBIfam" id="TIGR03170">
    <property type="entry name" value="flgA_cterm"/>
    <property type="match status" value="1"/>
</dbReference>
<dbReference type="EMBL" id="LVVZ01000005">
    <property type="protein sequence ID" value="OKL45301.1"/>
    <property type="molecule type" value="Genomic_DNA"/>
</dbReference>
<evidence type="ECO:0000313" key="7">
    <source>
        <dbReference type="Proteomes" id="UP000185783"/>
    </source>
</evidence>
<dbReference type="SMART" id="SM00858">
    <property type="entry name" value="SAF"/>
    <property type="match status" value="1"/>
</dbReference>
<organism evidence="6 7">
    <name type="scientific">Pseudovibrio exalbescens</name>
    <dbReference type="NCBI Taxonomy" id="197461"/>
    <lineage>
        <taxon>Bacteria</taxon>
        <taxon>Pseudomonadati</taxon>
        <taxon>Pseudomonadota</taxon>
        <taxon>Alphaproteobacteria</taxon>
        <taxon>Hyphomicrobiales</taxon>
        <taxon>Stappiaceae</taxon>
        <taxon>Pseudovibrio</taxon>
    </lineage>
</organism>
<keyword evidence="3" id="KW-0574">Periplasm</keyword>
<comment type="subcellular location">
    <subcellularLocation>
        <location evidence="1">Periplasm</location>
    </subcellularLocation>
</comment>
<dbReference type="GO" id="GO:0042597">
    <property type="term" value="C:periplasmic space"/>
    <property type="evidence" value="ECO:0007669"/>
    <property type="project" value="UniProtKB-SubCell"/>
</dbReference>
<sequence>MIRSLLMALAFLTGLASLASAAPHLRPHVITTGAVLTIGDFYEGAGEFANTAIFRSPDHGETGKVPARDIARQAQAAGFWEAGTDGLDIVTVHRKSVEVTADLITQMVRSKMTTQALAEDEDIEIRWATPLPAGIHADAGVADPVSLTHLNWMQSNGRFAATFNIVKDGRTHSLTFNGNANRMVEVTTLARRIKRGKIISSRDLRTERIPAQRMARRSALDAEEAVGMAARRTLRAGSILSSRDVTAPLLVKRGEKIMVTYAIPGMQLTTIGRAKADGSMGDIIEIANMRSNKIVLGTVTGNGRAEVSTLTQSVASLNEARQ</sequence>
<dbReference type="InterPro" id="IPR013974">
    <property type="entry name" value="SAF"/>
</dbReference>
<dbReference type="Gene3D" id="2.30.30.760">
    <property type="match status" value="1"/>
</dbReference>
<accession>A0A1U7JKX8</accession>
<comment type="caution">
    <text evidence="6">The sequence shown here is derived from an EMBL/GenBank/DDBJ whole genome shotgun (WGS) entry which is preliminary data.</text>
</comment>
<dbReference type="GO" id="GO:0044780">
    <property type="term" value="P:bacterial-type flagellum assembly"/>
    <property type="evidence" value="ECO:0007669"/>
    <property type="project" value="InterPro"/>
</dbReference>
<evidence type="ECO:0000259" key="5">
    <source>
        <dbReference type="SMART" id="SM00858"/>
    </source>
</evidence>
<dbReference type="CDD" id="cd11614">
    <property type="entry name" value="SAF_CpaB_FlgA_like"/>
    <property type="match status" value="1"/>
</dbReference>
<evidence type="ECO:0000256" key="1">
    <source>
        <dbReference type="ARBA" id="ARBA00004418"/>
    </source>
</evidence>
<dbReference type="PANTHER" id="PTHR36307">
    <property type="entry name" value="FLAGELLA BASAL BODY P-RING FORMATION PROTEIN FLGA"/>
    <property type="match status" value="1"/>
</dbReference>
<dbReference type="InterPro" id="IPR039246">
    <property type="entry name" value="Flagellar_FlgA"/>
</dbReference>
<evidence type="ECO:0000256" key="4">
    <source>
        <dbReference type="SAM" id="SignalP"/>
    </source>
</evidence>
<evidence type="ECO:0000256" key="3">
    <source>
        <dbReference type="ARBA" id="ARBA00022764"/>
    </source>
</evidence>
<evidence type="ECO:0000256" key="2">
    <source>
        <dbReference type="ARBA" id="ARBA00022729"/>
    </source>
</evidence>